<sequence length="56" mass="6290">MTHIEPLRLPDAAERLTTNGGLQTNQNQLTSHIFSMITTTINVRISNFTGRSSYQL</sequence>
<dbReference type="EMBL" id="BT083622">
    <property type="protein sequence ID" value="ACR33975.1"/>
    <property type="molecule type" value="mRNA"/>
</dbReference>
<name>C4IYH5_MAIZE</name>
<reference evidence="1" key="1">
    <citation type="journal article" date="2009" name="PLoS Genet.">
        <title>Sequencing, mapping, and analysis of 27,455 maize full-length cDNAs.</title>
        <authorList>
            <person name="Soderlund C."/>
            <person name="Descour A."/>
            <person name="Kudrna D."/>
            <person name="Bomhoff M."/>
            <person name="Boyd L."/>
            <person name="Currie J."/>
            <person name="Angelova A."/>
            <person name="Collura K."/>
            <person name="Wissotski M."/>
            <person name="Ashley E."/>
            <person name="Morrow D."/>
            <person name="Fernandes J."/>
            <person name="Walbot V."/>
            <person name="Yu Y."/>
        </authorList>
    </citation>
    <scope>NUCLEOTIDE SEQUENCE</scope>
    <source>
        <strain evidence="1">B73</strain>
    </source>
</reference>
<organism evidence="1">
    <name type="scientific">Zea mays</name>
    <name type="common">Maize</name>
    <dbReference type="NCBI Taxonomy" id="4577"/>
    <lineage>
        <taxon>Eukaryota</taxon>
        <taxon>Viridiplantae</taxon>
        <taxon>Streptophyta</taxon>
        <taxon>Embryophyta</taxon>
        <taxon>Tracheophyta</taxon>
        <taxon>Spermatophyta</taxon>
        <taxon>Magnoliopsida</taxon>
        <taxon>Liliopsida</taxon>
        <taxon>Poales</taxon>
        <taxon>Poaceae</taxon>
        <taxon>PACMAD clade</taxon>
        <taxon>Panicoideae</taxon>
        <taxon>Andropogonodae</taxon>
        <taxon>Andropogoneae</taxon>
        <taxon>Tripsacinae</taxon>
        <taxon>Zea</taxon>
    </lineage>
</organism>
<proteinExistence type="evidence at transcript level"/>
<accession>C4IYH5</accession>
<reference evidence="1" key="2">
    <citation type="submission" date="2012-06" db="EMBL/GenBank/DDBJ databases">
        <authorList>
            <person name="Yu Y."/>
            <person name="Currie J."/>
            <person name="Lomeli R."/>
            <person name="Angelova A."/>
            <person name="Collura K."/>
            <person name="Wissotski M."/>
            <person name="Campos D."/>
            <person name="Kudrna D."/>
            <person name="Golser W."/>
            <person name="Ashely E."/>
            <person name="Descour A."/>
            <person name="Fernandes J."/>
            <person name="Soderlund C."/>
            <person name="Walbot V."/>
        </authorList>
    </citation>
    <scope>NUCLEOTIDE SEQUENCE</scope>
    <source>
        <strain evidence="1">B73</strain>
    </source>
</reference>
<dbReference type="EMBL" id="BT086723">
    <property type="protein sequence ID" value="ACR37076.1"/>
    <property type="molecule type" value="mRNA"/>
</dbReference>
<protein>
    <submittedName>
        <fullName evidence="1">Uncharacterized protein</fullName>
    </submittedName>
</protein>
<dbReference type="AlphaFoldDB" id="C4IYH5"/>
<evidence type="ECO:0000313" key="1">
    <source>
        <dbReference type="EMBL" id="ACR33975.1"/>
    </source>
</evidence>